<dbReference type="GO" id="GO:0003723">
    <property type="term" value="F:RNA binding"/>
    <property type="evidence" value="ECO:0007669"/>
    <property type="project" value="UniProtKB-KW"/>
</dbReference>
<dbReference type="InterPro" id="IPR020094">
    <property type="entry name" value="TruA/RsuA/RluB/E/F_N"/>
</dbReference>
<dbReference type="PROSITE" id="PS50889">
    <property type="entry name" value="S4"/>
    <property type="match status" value="1"/>
</dbReference>
<evidence type="ECO:0000313" key="7">
    <source>
        <dbReference type="EMBL" id="HIU48456.1"/>
    </source>
</evidence>
<dbReference type="Gene3D" id="3.10.290.10">
    <property type="entry name" value="RNA-binding S4 domain"/>
    <property type="match status" value="1"/>
</dbReference>
<name>A0A9D1S688_9FIRM</name>
<reference evidence="7" key="1">
    <citation type="submission" date="2020-10" db="EMBL/GenBank/DDBJ databases">
        <authorList>
            <person name="Gilroy R."/>
        </authorList>
    </citation>
    <scope>NUCLEOTIDE SEQUENCE</scope>
    <source>
        <strain evidence="7">ChiSjej4B22-9803</strain>
    </source>
</reference>
<dbReference type="SMART" id="SM00363">
    <property type="entry name" value="S4"/>
    <property type="match status" value="1"/>
</dbReference>
<keyword evidence="2 4" id="KW-0694">RNA-binding</keyword>
<dbReference type="InterPro" id="IPR018496">
    <property type="entry name" value="PsdUridine_synth_RsuA/RluB_CS"/>
</dbReference>
<protein>
    <recommendedName>
        <fullName evidence="5">Pseudouridine synthase</fullName>
        <ecNumber evidence="5">5.4.99.-</ecNumber>
    </recommendedName>
</protein>
<dbReference type="FunFam" id="3.30.70.1560:FF:000001">
    <property type="entry name" value="Pseudouridine synthase"/>
    <property type="match status" value="1"/>
</dbReference>
<dbReference type="Gene3D" id="3.30.70.1560">
    <property type="entry name" value="Alpha-L RNA-binding motif"/>
    <property type="match status" value="1"/>
</dbReference>
<feature type="domain" description="RNA-binding S4" evidence="6">
    <location>
        <begin position="2"/>
        <end position="61"/>
    </location>
</feature>
<dbReference type="PROSITE" id="PS01149">
    <property type="entry name" value="PSI_RSU"/>
    <property type="match status" value="1"/>
</dbReference>
<evidence type="ECO:0000256" key="2">
    <source>
        <dbReference type="ARBA" id="ARBA00022884"/>
    </source>
</evidence>
<dbReference type="InterPro" id="IPR042092">
    <property type="entry name" value="PsdUridine_s_RsuA/RluB/E/F_cat"/>
</dbReference>
<dbReference type="InterPro" id="IPR006145">
    <property type="entry name" value="PsdUridine_synth_RsuA/RluA"/>
</dbReference>
<dbReference type="CDD" id="cd02870">
    <property type="entry name" value="PseudoU_synth_RsuA_like"/>
    <property type="match status" value="1"/>
</dbReference>
<dbReference type="GO" id="GO:0120159">
    <property type="term" value="F:rRNA pseudouridine synthase activity"/>
    <property type="evidence" value="ECO:0007669"/>
    <property type="project" value="UniProtKB-ARBA"/>
</dbReference>
<evidence type="ECO:0000256" key="3">
    <source>
        <dbReference type="ARBA" id="ARBA00023235"/>
    </source>
</evidence>
<reference evidence="7" key="2">
    <citation type="journal article" date="2021" name="PeerJ">
        <title>Extensive microbial diversity within the chicken gut microbiome revealed by metagenomics and culture.</title>
        <authorList>
            <person name="Gilroy R."/>
            <person name="Ravi A."/>
            <person name="Getino M."/>
            <person name="Pursley I."/>
            <person name="Horton D.L."/>
            <person name="Alikhan N.F."/>
            <person name="Baker D."/>
            <person name="Gharbi K."/>
            <person name="Hall N."/>
            <person name="Watson M."/>
            <person name="Adriaenssens E.M."/>
            <person name="Foster-Nyarko E."/>
            <person name="Jarju S."/>
            <person name="Secka A."/>
            <person name="Antonio M."/>
            <person name="Oren A."/>
            <person name="Chaudhuri R.R."/>
            <person name="La Ragione R."/>
            <person name="Hildebrand F."/>
            <person name="Pallen M.J."/>
        </authorList>
    </citation>
    <scope>NUCLEOTIDE SEQUENCE</scope>
    <source>
        <strain evidence="7">ChiSjej4B22-9803</strain>
    </source>
</reference>
<dbReference type="Pfam" id="PF00849">
    <property type="entry name" value="PseudoU_synth_2"/>
    <property type="match status" value="1"/>
</dbReference>
<dbReference type="AlphaFoldDB" id="A0A9D1S688"/>
<sequence length="237" mass="26508">MVRLQKYIAMCGVASRRAAEELIQRGQVRVNGEVVRELGTKVEVGADAVEVAGKLIKAASKNYYIMLNKPVGYVSTVKDQFDRPTVIDLLQDEIKSRIFPVGRLDYDTQGLLLLTNDGDFTYKVTHPKFKVDKTYIATLKGGLTIRGLQMLRRGVVIDGYKTAPAEVEILSAEQGKTMVRITIHEGKNRQVRKMMEAVGSKVTALERISIGKVALGNLPLGRWRYLTSHEINYLKNL</sequence>
<evidence type="ECO:0000256" key="1">
    <source>
        <dbReference type="ARBA" id="ARBA00008348"/>
    </source>
</evidence>
<dbReference type="FunFam" id="3.10.290.10:FF:000003">
    <property type="entry name" value="Pseudouridine synthase"/>
    <property type="match status" value="1"/>
</dbReference>
<dbReference type="SUPFAM" id="SSF55174">
    <property type="entry name" value="Alpha-L RNA-binding motif"/>
    <property type="match status" value="1"/>
</dbReference>
<keyword evidence="3 5" id="KW-0413">Isomerase</keyword>
<dbReference type="InterPro" id="IPR002942">
    <property type="entry name" value="S4_RNA-bd"/>
</dbReference>
<dbReference type="GO" id="GO:0005829">
    <property type="term" value="C:cytosol"/>
    <property type="evidence" value="ECO:0007669"/>
    <property type="project" value="UniProtKB-ARBA"/>
</dbReference>
<dbReference type="SUPFAM" id="SSF55120">
    <property type="entry name" value="Pseudouridine synthase"/>
    <property type="match status" value="1"/>
</dbReference>
<dbReference type="Proteomes" id="UP000824111">
    <property type="component" value="Unassembled WGS sequence"/>
</dbReference>
<dbReference type="EC" id="5.4.99.-" evidence="5"/>
<comment type="caution">
    <text evidence="7">The sequence shown here is derived from an EMBL/GenBank/DDBJ whole genome shotgun (WGS) entry which is preliminary data.</text>
</comment>
<dbReference type="PANTHER" id="PTHR47683:SF2">
    <property type="entry name" value="RNA-BINDING S4 DOMAIN-CONTAINING PROTEIN"/>
    <property type="match status" value="1"/>
</dbReference>
<evidence type="ECO:0000313" key="8">
    <source>
        <dbReference type="Proteomes" id="UP000824111"/>
    </source>
</evidence>
<evidence type="ECO:0000256" key="5">
    <source>
        <dbReference type="RuleBase" id="RU003887"/>
    </source>
</evidence>
<dbReference type="InterPro" id="IPR050343">
    <property type="entry name" value="RsuA_PseudoU_synthase"/>
</dbReference>
<dbReference type="PANTHER" id="PTHR47683">
    <property type="entry name" value="PSEUDOURIDINE SYNTHASE FAMILY PROTEIN-RELATED"/>
    <property type="match status" value="1"/>
</dbReference>
<dbReference type="CDD" id="cd00165">
    <property type="entry name" value="S4"/>
    <property type="match status" value="1"/>
</dbReference>
<comment type="similarity">
    <text evidence="1 5">Belongs to the pseudouridine synthase RsuA family.</text>
</comment>
<dbReference type="InterPro" id="IPR036986">
    <property type="entry name" value="S4_RNA-bd_sf"/>
</dbReference>
<evidence type="ECO:0000259" key="6">
    <source>
        <dbReference type="SMART" id="SM00363"/>
    </source>
</evidence>
<dbReference type="InterPro" id="IPR020103">
    <property type="entry name" value="PsdUridine_synth_cat_dom_sf"/>
</dbReference>
<accession>A0A9D1S688</accession>
<dbReference type="NCBIfam" id="TIGR00093">
    <property type="entry name" value="pseudouridine synthase"/>
    <property type="match status" value="1"/>
</dbReference>
<dbReference type="InterPro" id="IPR000748">
    <property type="entry name" value="PsdUridine_synth_RsuA/RluB/E/F"/>
</dbReference>
<evidence type="ECO:0000256" key="4">
    <source>
        <dbReference type="PROSITE-ProRule" id="PRU00182"/>
    </source>
</evidence>
<organism evidence="7 8">
    <name type="scientific">Candidatus Avimonoglobus intestinipullorum</name>
    <dbReference type="NCBI Taxonomy" id="2840699"/>
    <lineage>
        <taxon>Bacteria</taxon>
        <taxon>Bacillati</taxon>
        <taxon>Bacillota</taxon>
        <taxon>Clostridia</taxon>
        <taxon>Eubacteriales</taxon>
        <taxon>Candidatus Avimonoglobus</taxon>
    </lineage>
</organism>
<dbReference type="Gene3D" id="3.30.70.580">
    <property type="entry name" value="Pseudouridine synthase I, catalytic domain, N-terminal subdomain"/>
    <property type="match status" value="1"/>
</dbReference>
<proteinExistence type="inferred from homology"/>
<dbReference type="Pfam" id="PF01479">
    <property type="entry name" value="S4"/>
    <property type="match status" value="1"/>
</dbReference>
<dbReference type="GO" id="GO:0000455">
    <property type="term" value="P:enzyme-directed rRNA pseudouridine synthesis"/>
    <property type="evidence" value="ECO:0007669"/>
    <property type="project" value="UniProtKB-ARBA"/>
</dbReference>
<gene>
    <name evidence="7" type="ORF">IAB04_03770</name>
</gene>
<dbReference type="EMBL" id="DVND01000099">
    <property type="protein sequence ID" value="HIU48456.1"/>
    <property type="molecule type" value="Genomic_DNA"/>
</dbReference>